<evidence type="ECO:0000259" key="6">
    <source>
        <dbReference type="PROSITE" id="PS50901"/>
    </source>
</evidence>
<proteinExistence type="predicted"/>
<dbReference type="SUPFAM" id="SSF49879">
    <property type="entry name" value="SMAD/FHA domain"/>
    <property type="match status" value="1"/>
</dbReference>
<evidence type="ECO:0000256" key="2">
    <source>
        <dbReference type="ARBA" id="ARBA00022840"/>
    </source>
</evidence>
<keyword evidence="5" id="KW-0472">Membrane</keyword>
<dbReference type="RefSeq" id="WP_133726171.1">
    <property type="nucleotide sequence ID" value="NZ_SOAN01000005.1"/>
</dbReference>
<dbReference type="Gene3D" id="2.60.200.20">
    <property type="match status" value="1"/>
</dbReference>
<evidence type="ECO:0000313" key="7">
    <source>
        <dbReference type="EMBL" id="TDS85715.1"/>
    </source>
</evidence>
<protein>
    <submittedName>
        <fullName evidence="7">FtsK/SpoIIIE family protein</fullName>
    </submittedName>
</protein>
<keyword evidence="1 3" id="KW-0547">Nucleotide-binding</keyword>
<sequence>MSLAPTMTLACTVVHAPGSVPESLWNLLRLAAAGAHAHELRILLEGATAPCGAQIDDALHSWVRSIRTAGFPGTTDSDVAVDRSWVAVLDHRPLEDHAADSASIHQGMVVVLHAQFRPTRRTGPASPPLRLCISNGPDSGRMVSIPRGVHMLGRGTQHRGTADIRINDPRLEPCHASIKVSADQVMLARPGTVPQLLRTDVPVSVGGSRVELVQDVPPAAPPGIWPLPPVHVCQEAPSARHRTMLLMSLAPLIVGIVLVLVTGMWIFLLFSAASALIAVVTLLVAHRHRRRFRRAVRAGSSEWGRQRRDLLAPPGAAIRALRARSHPRNSLTCAEDGGVVVTVGEARIDAELQGPGDADALVDLPELSVSTATALTLRGSECTALLGPSREQLSVLRWILAQLTHHFGTAPQVVLATGPDEIDGAQSADLLCVAELRDYTHVSVVPRNSLHTTLTRRQLRPAAESAPVLISPTQLDPVHTRAALDAGWHVISPALPARAHEPTSRPSEQQAPAPTTADGWQVDLESGQIHRVEAGAARRVATGLVPDGLSRRTLHDHLRLGLPRIAGAAAETEVPTQCTAALPEPLMAGSAHLRLETLLGRGAAGEELLDLVEDGPHILLAGTTGAGKSELLKSMLLGWASRYDPSELNFLLFDFKGGSSFQHLARLEHTLSLVTDLTQAQADRALEGVRSELTRRERMFLESGATDYADFRRFRPDRPLARILVVFDEFRIFTQELPAAMDELLRLATLGRSLGLHLILTTQRPQGVVTADIRANIGTIICLRLRSDDEARELVGTTEPARIPRRLPGRGVIQRPGESPVPFHAVQLRERSAKLTARPERAPRPAGAGWRETTRQLVEALDAHIRRRQVRRPHTPLLPPLPELLRAPLPAQEILLGLLDDPAQQTQRLLHLDLNAGEGTALLGEAGSGGTACVESLVRQLLARPEPVHIYLLDGDHSLQGFRSHSRVGSWVTTDHPQEAGHLVSELHRLVVGRRVDPSRERFPLVLVLTGHSRWHGSAQTAGGGDLDYDLGALISEGMGYGLSVVIAGGRELALGRLGSRLPRRIYLPYGASEDVRHLWPKLRVTDRLSGRGVLITADVPAPGLTLQLVTGTLEQPPGSSATEVIPPVSRSLLRVHPLPESVDLPALEPDSGALVLGLSQFTHLHARLEDHSWQVGLLLGTSRSGETNALHVVAAQRRCLTIAELSPSGDQDDVDAEAADLLLVDDADQCTPEQHRNIEAWLESGGRVLATAQPSMNVFRQLPWGYRARTGSANFVLSPLSRSQGDAFGISIPILTRLTPGRAVWIGSEKPRIIQWWRHRGLP</sequence>
<feature type="domain" description="FtsK" evidence="6">
    <location>
        <begin position="604"/>
        <end position="792"/>
    </location>
</feature>
<dbReference type="InterPro" id="IPR003593">
    <property type="entry name" value="AAA+_ATPase"/>
</dbReference>
<dbReference type="PANTHER" id="PTHR22683">
    <property type="entry name" value="SPORULATION PROTEIN RELATED"/>
    <property type="match status" value="1"/>
</dbReference>
<dbReference type="InterPro" id="IPR002543">
    <property type="entry name" value="FtsK_dom"/>
</dbReference>
<feature type="region of interest" description="Disordered" evidence="4">
    <location>
        <begin position="498"/>
        <end position="518"/>
    </location>
</feature>
<dbReference type="GO" id="GO:0003677">
    <property type="term" value="F:DNA binding"/>
    <property type="evidence" value="ECO:0007669"/>
    <property type="project" value="InterPro"/>
</dbReference>
<keyword evidence="5" id="KW-0812">Transmembrane</keyword>
<feature type="transmembrane region" description="Helical" evidence="5">
    <location>
        <begin position="267"/>
        <end position="285"/>
    </location>
</feature>
<dbReference type="InterPro" id="IPR050206">
    <property type="entry name" value="FtsK/SpoIIIE/SftA"/>
</dbReference>
<dbReference type="InterPro" id="IPR027417">
    <property type="entry name" value="P-loop_NTPase"/>
</dbReference>
<dbReference type="SUPFAM" id="SSF52540">
    <property type="entry name" value="P-loop containing nucleoside triphosphate hydrolases"/>
    <property type="match status" value="1"/>
</dbReference>
<feature type="transmembrane region" description="Helical" evidence="5">
    <location>
        <begin position="244"/>
        <end position="261"/>
    </location>
</feature>
<evidence type="ECO:0000313" key="8">
    <source>
        <dbReference type="Proteomes" id="UP000294506"/>
    </source>
</evidence>
<evidence type="ECO:0000256" key="1">
    <source>
        <dbReference type="ARBA" id="ARBA00022741"/>
    </source>
</evidence>
<evidence type="ECO:0000256" key="5">
    <source>
        <dbReference type="SAM" id="Phobius"/>
    </source>
</evidence>
<evidence type="ECO:0000256" key="4">
    <source>
        <dbReference type="SAM" id="MobiDB-lite"/>
    </source>
</evidence>
<dbReference type="Gene3D" id="3.40.50.300">
    <property type="entry name" value="P-loop containing nucleotide triphosphate hydrolases"/>
    <property type="match status" value="2"/>
</dbReference>
<keyword evidence="8" id="KW-1185">Reference proteome</keyword>
<dbReference type="InterPro" id="IPR008984">
    <property type="entry name" value="SMAD_FHA_dom_sf"/>
</dbReference>
<dbReference type="GO" id="GO:0005524">
    <property type="term" value="F:ATP binding"/>
    <property type="evidence" value="ECO:0007669"/>
    <property type="project" value="UniProtKB-UniRule"/>
</dbReference>
<comment type="caution">
    <text evidence="7">The sequence shown here is derived from an EMBL/GenBank/DDBJ whole genome shotgun (WGS) entry which is preliminary data.</text>
</comment>
<dbReference type="CDD" id="cd00060">
    <property type="entry name" value="FHA"/>
    <property type="match status" value="1"/>
</dbReference>
<reference evidence="7 8" key="1">
    <citation type="submission" date="2019-03" db="EMBL/GenBank/DDBJ databases">
        <title>Genomic Encyclopedia of Type Strains, Phase III (KMG-III): the genomes of soil and plant-associated and newly described type strains.</title>
        <authorList>
            <person name="Whitman W."/>
        </authorList>
    </citation>
    <scope>NUCLEOTIDE SEQUENCE [LARGE SCALE GENOMIC DNA]</scope>
    <source>
        <strain evidence="7 8">DSM 27373</strain>
    </source>
</reference>
<name>A0A4R7G336_9MICC</name>
<dbReference type="EMBL" id="SOAN01000005">
    <property type="protein sequence ID" value="TDS85715.1"/>
    <property type="molecule type" value="Genomic_DNA"/>
</dbReference>
<accession>A0A4R7G336</accession>
<keyword evidence="2 3" id="KW-0067">ATP-binding</keyword>
<dbReference type="SMART" id="SM00382">
    <property type="entry name" value="AAA"/>
    <property type="match status" value="2"/>
</dbReference>
<feature type="compositionally biased region" description="Polar residues" evidence="4">
    <location>
        <begin position="504"/>
        <end position="513"/>
    </location>
</feature>
<organism evidence="7 8">
    <name type="scientific">Nesterenkonia aurantiaca</name>
    <dbReference type="NCBI Taxonomy" id="1436010"/>
    <lineage>
        <taxon>Bacteria</taxon>
        <taxon>Bacillati</taxon>
        <taxon>Actinomycetota</taxon>
        <taxon>Actinomycetes</taxon>
        <taxon>Micrococcales</taxon>
        <taxon>Micrococcaceae</taxon>
        <taxon>Nesterenkonia</taxon>
    </lineage>
</organism>
<gene>
    <name evidence="7" type="ORF">EV640_10556</name>
</gene>
<dbReference type="Proteomes" id="UP000294506">
    <property type="component" value="Unassembled WGS sequence"/>
</dbReference>
<keyword evidence="5" id="KW-1133">Transmembrane helix</keyword>
<dbReference type="PROSITE" id="PS50901">
    <property type="entry name" value="FTSK"/>
    <property type="match status" value="1"/>
</dbReference>
<dbReference type="Pfam" id="PF01580">
    <property type="entry name" value="FtsK_SpoIIIE"/>
    <property type="match status" value="1"/>
</dbReference>
<evidence type="ECO:0000256" key="3">
    <source>
        <dbReference type="PROSITE-ProRule" id="PRU00289"/>
    </source>
</evidence>
<feature type="binding site" evidence="3">
    <location>
        <begin position="622"/>
        <end position="629"/>
    </location>
    <ligand>
        <name>ATP</name>
        <dbReference type="ChEBI" id="CHEBI:30616"/>
    </ligand>
</feature>
<dbReference type="PANTHER" id="PTHR22683:SF1">
    <property type="entry name" value="TYPE VII SECRETION SYSTEM PROTEIN ESSC"/>
    <property type="match status" value="1"/>
</dbReference>
<dbReference type="CDD" id="cd01127">
    <property type="entry name" value="TrwB_TraG_TraD_VirD4"/>
    <property type="match status" value="1"/>
</dbReference>